<protein>
    <recommendedName>
        <fullName evidence="8">ER membrane protein complex subunit 7 beta-sandwich domain-containing protein</fullName>
    </recommendedName>
</protein>
<evidence type="ECO:0000256" key="3">
    <source>
        <dbReference type="ARBA" id="ARBA00022692"/>
    </source>
</evidence>
<comment type="subcellular location">
    <subcellularLocation>
        <location evidence="1">Membrane</location>
        <topology evidence="1">Single-pass membrane protein</topology>
    </subcellularLocation>
</comment>
<evidence type="ECO:0000256" key="6">
    <source>
        <dbReference type="ARBA" id="ARBA00023136"/>
    </source>
</evidence>
<proteinExistence type="inferred from homology"/>
<dbReference type="Pfam" id="PF09430">
    <property type="entry name" value="EMC7_beta-sandw"/>
    <property type="match status" value="1"/>
</dbReference>
<keyword evidence="10" id="KW-1185">Reference proteome</keyword>
<evidence type="ECO:0000313" key="9">
    <source>
        <dbReference type="EMBL" id="KAG2224914.1"/>
    </source>
</evidence>
<dbReference type="InterPro" id="IPR013784">
    <property type="entry name" value="Carb-bd-like_fold"/>
</dbReference>
<feature type="non-terminal residue" evidence="9">
    <location>
        <position position="1"/>
    </location>
</feature>
<dbReference type="Proteomes" id="UP000646827">
    <property type="component" value="Unassembled WGS sequence"/>
</dbReference>
<dbReference type="Gene3D" id="2.60.40.1120">
    <property type="entry name" value="Carboxypeptidase-like, regulatory domain"/>
    <property type="match status" value="1"/>
</dbReference>
<evidence type="ECO:0000256" key="4">
    <source>
        <dbReference type="ARBA" id="ARBA00022729"/>
    </source>
</evidence>
<keyword evidence="4" id="KW-0732">Signal</keyword>
<evidence type="ECO:0000313" key="10">
    <source>
        <dbReference type="Proteomes" id="UP000646827"/>
    </source>
</evidence>
<comment type="caution">
    <text evidence="9">The sequence shown here is derived from an EMBL/GenBank/DDBJ whole genome shotgun (WGS) entry which is preliminary data.</text>
</comment>
<feature type="domain" description="ER membrane protein complex subunit 7 beta-sandwich" evidence="8">
    <location>
        <begin position="5"/>
        <end position="114"/>
    </location>
</feature>
<dbReference type="PANTHER" id="PTHR13605:SF4">
    <property type="entry name" value="ER MEMBRANE PROTEIN COMPLEX SUBUNIT 7"/>
    <property type="match status" value="1"/>
</dbReference>
<dbReference type="EMBL" id="JAEPRB010000035">
    <property type="protein sequence ID" value="KAG2224914.1"/>
    <property type="molecule type" value="Genomic_DNA"/>
</dbReference>
<gene>
    <name evidence="9" type="ORF">INT45_010863</name>
</gene>
<evidence type="ECO:0000256" key="1">
    <source>
        <dbReference type="ARBA" id="ARBA00004167"/>
    </source>
</evidence>
<reference evidence="9 10" key="1">
    <citation type="submission" date="2020-12" db="EMBL/GenBank/DDBJ databases">
        <title>Metabolic potential, ecology and presence of endohyphal bacteria is reflected in genomic diversity of Mucoromycotina.</title>
        <authorList>
            <person name="Muszewska A."/>
            <person name="Okrasinska A."/>
            <person name="Steczkiewicz K."/>
            <person name="Drgas O."/>
            <person name="Orlowska M."/>
            <person name="Perlinska-Lenart U."/>
            <person name="Aleksandrzak-Piekarczyk T."/>
            <person name="Szatraj K."/>
            <person name="Zielenkiewicz U."/>
            <person name="Pilsyk S."/>
            <person name="Malc E."/>
            <person name="Mieczkowski P."/>
            <person name="Kruszewska J.S."/>
            <person name="Biernat P."/>
            <person name="Pawlowska J."/>
        </authorList>
    </citation>
    <scope>NUCLEOTIDE SEQUENCE [LARGE SCALE GENOMIC DNA]</scope>
    <source>
        <strain evidence="9 10">CBS 142.35</strain>
    </source>
</reference>
<name>A0A8H7S8W2_9FUNG</name>
<accession>A0A8H7S8W2</accession>
<evidence type="ECO:0000256" key="2">
    <source>
        <dbReference type="ARBA" id="ARBA00008880"/>
    </source>
</evidence>
<feature type="transmembrane region" description="Helical" evidence="7">
    <location>
        <begin position="111"/>
        <end position="130"/>
    </location>
</feature>
<dbReference type="OrthoDB" id="27095at2759"/>
<dbReference type="InterPro" id="IPR019008">
    <property type="entry name" value="Beta_sandwich_EMC7"/>
</dbReference>
<dbReference type="SUPFAM" id="SSF49452">
    <property type="entry name" value="Starch-binding domain-like"/>
    <property type="match status" value="1"/>
</dbReference>
<keyword evidence="3 7" id="KW-0812">Transmembrane</keyword>
<dbReference type="AlphaFoldDB" id="A0A8H7S8W2"/>
<keyword evidence="5 7" id="KW-1133">Transmembrane helix</keyword>
<evidence type="ECO:0000256" key="5">
    <source>
        <dbReference type="ARBA" id="ARBA00022989"/>
    </source>
</evidence>
<evidence type="ECO:0000259" key="8">
    <source>
        <dbReference type="Pfam" id="PF09430"/>
    </source>
</evidence>
<keyword evidence="6 7" id="KW-0472">Membrane</keyword>
<sequence>VKLLRPTTRVSLNGDAYTALVKANGQFEITGVDTGSYILEVQAIDYVFPKLRLDIEKEQGITRASYTSYGASFESRGYTVEQPLELRAKGPAKYFVERKGFNVLAMFKNPMFLMIGFSALMMFALPKLMANMDPEALKEMSQSQADAQKMVSDMPSLSDMFNNARNQQQQRL</sequence>
<dbReference type="GO" id="GO:0072546">
    <property type="term" value="C:EMC complex"/>
    <property type="evidence" value="ECO:0007669"/>
    <property type="project" value="TreeGrafter"/>
</dbReference>
<organism evidence="9 10">
    <name type="scientific">Circinella minor</name>
    <dbReference type="NCBI Taxonomy" id="1195481"/>
    <lineage>
        <taxon>Eukaryota</taxon>
        <taxon>Fungi</taxon>
        <taxon>Fungi incertae sedis</taxon>
        <taxon>Mucoromycota</taxon>
        <taxon>Mucoromycotina</taxon>
        <taxon>Mucoromycetes</taxon>
        <taxon>Mucorales</taxon>
        <taxon>Lichtheimiaceae</taxon>
        <taxon>Circinella</taxon>
    </lineage>
</organism>
<evidence type="ECO:0000256" key="7">
    <source>
        <dbReference type="SAM" id="Phobius"/>
    </source>
</evidence>
<dbReference type="PANTHER" id="PTHR13605">
    <property type="entry name" value="ER MEMBRANE PROTEIN COMPLEX SUBUNIT 7"/>
    <property type="match status" value="1"/>
</dbReference>
<comment type="similarity">
    <text evidence="2">Belongs to the EMC7 family.</text>
</comment>
<dbReference type="GO" id="GO:0030246">
    <property type="term" value="F:carbohydrate binding"/>
    <property type="evidence" value="ECO:0007669"/>
    <property type="project" value="InterPro"/>
</dbReference>
<dbReference type="InterPro" id="IPR039163">
    <property type="entry name" value="EMC7"/>
</dbReference>